<dbReference type="CDD" id="cd08233">
    <property type="entry name" value="butanediol_DH_like"/>
    <property type="match status" value="1"/>
</dbReference>
<dbReference type="InterPro" id="IPR036291">
    <property type="entry name" value="NAD(P)-bd_dom_sf"/>
</dbReference>
<name>A0A1D2L4Z9_BROTH</name>
<comment type="cofactor">
    <cofactor evidence="1 7">
        <name>Zn(2+)</name>
        <dbReference type="ChEBI" id="CHEBI:29105"/>
    </cofactor>
</comment>
<evidence type="ECO:0000256" key="5">
    <source>
        <dbReference type="ARBA" id="ARBA00023002"/>
    </source>
</evidence>
<evidence type="ECO:0000256" key="4">
    <source>
        <dbReference type="ARBA" id="ARBA00022833"/>
    </source>
</evidence>
<dbReference type="RefSeq" id="WP_029091122.1">
    <property type="nucleotide sequence ID" value="NZ_CBCPIX010000003.1"/>
</dbReference>
<dbReference type="GeneID" id="66537638"/>
<dbReference type="OrthoDB" id="9770238at2"/>
<dbReference type="Pfam" id="PF08240">
    <property type="entry name" value="ADH_N"/>
    <property type="match status" value="1"/>
</dbReference>
<dbReference type="InterPro" id="IPR013154">
    <property type="entry name" value="ADH-like_N"/>
</dbReference>
<evidence type="ECO:0000259" key="8">
    <source>
        <dbReference type="SMART" id="SM00829"/>
    </source>
</evidence>
<gene>
    <name evidence="10" type="primary">bdhA</name>
    <name evidence="10" type="ORF">BTBSAS_170019</name>
    <name evidence="9" type="ORF">CNY62_04800</name>
</gene>
<dbReference type="Proteomes" id="UP000243591">
    <property type="component" value="Chromosome"/>
</dbReference>
<dbReference type="Gene3D" id="3.90.180.10">
    <property type="entry name" value="Medium-chain alcohol dehydrogenases, catalytic domain"/>
    <property type="match status" value="1"/>
</dbReference>
<dbReference type="InterPro" id="IPR011032">
    <property type="entry name" value="GroES-like_sf"/>
</dbReference>
<reference evidence="10" key="3">
    <citation type="submission" date="2018-04" db="EMBL/GenBank/DDBJ databases">
        <authorList>
            <person name="Go L.Y."/>
            <person name="Mitchell J.A."/>
        </authorList>
    </citation>
    <scope>NUCLEOTIDE SEQUENCE</scope>
    <source>
        <strain evidence="10">BSAS1 3</strain>
    </source>
</reference>
<dbReference type="Proteomes" id="UP000270190">
    <property type="component" value="Unassembled WGS sequence"/>
</dbReference>
<accession>A0A1D2L4Z9</accession>
<evidence type="ECO:0000313" key="9">
    <source>
        <dbReference type="EMBL" id="ATF25764.1"/>
    </source>
</evidence>
<dbReference type="SUPFAM" id="SSF51735">
    <property type="entry name" value="NAD(P)-binding Rossmann-fold domains"/>
    <property type="match status" value="1"/>
</dbReference>
<dbReference type="SMART" id="SM00829">
    <property type="entry name" value="PKS_ER"/>
    <property type="match status" value="1"/>
</dbReference>
<dbReference type="EC" id="1.1.1.4" evidence="10"/>
<keyword evidence="4 7" id="KW-0862">Zinc</keyword>
<keyword evidence="5 10" id="KW-0560">Oxidoreductase</keyword>
<dbReference type="FunFam" id="3.40.50.720:FF:000068">
    <property type="entry name" value="Sorbitol dehydrogenase"/>
    <property type="match status" value="1"/>
</dbReference>
<dbReference type="PROSITE" id="PS00059">
    <property type="entry name" value="ADH_ZINC"/>
    <property type="match status" value="1"/>
</dbReference>
<dbReference type="GO" id="GO:0000721">
    <property type="term" value="F:(R,R)-butanediol dehydrogenase activity"/>
    <property type="evidence" value="ECO:0007669"/>
    <property type="project" value="UniProtKB-EC"/>
</dbReference>
<protein>
    <submittedName>
        <fullName evidence="9 10">Butanediol dehydrogenase</fullName>
        <ecNumber evidence="10">1.1.1.4</ecNumber>
    </submittedName>
</protein>
<dbReference type="EMBL" id="OUNC01000009">
    <property type="protein sequence ID" value="SPP27626.1"/>
    <property type="molecule type" value="Genomic_DNA"/>
</dbReference>
<keyword evidence="6" id="KW-0520">NAD</keyword>
<evidence type="ECO:0000313" key="10">
    <source>
        <dbReference type="EMBL" id="SPP27626.1"/>
    </source>
</evidence>
<evidence type="ECO:0000313" key="11">
    <source>
        <dbReference type="Proteomes" id="UP000243591"/>
    </source>
</evidence>
<reference evidence="12" key="2">
    <citation type="submission" date="2018-04" db="EMBL/GenBank/DDBJ databases">
        <authorList>
            <person name="Illikoud N."/>
        </authorList>
    </citation>
    <scope>NUCLEOTIDE SEQUENCE [LARGE SCALE GENOMIC DNA]</scope>
</reference>
<dbReference type="GO" id="GO:0008270">
    <property type="term" value="F:zinc ion binding"/>
    <property type="evidence" value="ECO:0007669"/>
    <property type="project" value="InterPro"/>
</dbReference>
<dbReference type="InterPro" id="IPR020843">
    <property type="entry name" value="ER"/>
</dbReference>
<sequence>MKAAVWYGEKDLRIEDRDLKPMKADEVKVRVAWAGICGSDLHEYQEGPVFIPVDKEDELTGEVAPLIMGHEFAGVIEEIGSEVTKYKVGDRVAINPTLTHGNLPEALDTYDGFSFIGLHGDGGFTKFANAPEKQVYKLPESLSLQDGALVEPMAVAVQAVKESEMLFGDTVAVFGAGPIGLLTIIAAKAAGASKIIVLDLSANRLEKALELGATHAVNSGEVDGVKAVRDIVPGGVDVTFEVAGVAPTFKASIDATRARGTVVIVSIFARPIEWNPIHLTNTGVKLTSTIAYTPTTFQQTVDLMGTGQLKPQGIVTSKIVLDDIVAKGFEALTTDKTQAKILVELSGEK</sequence>
<evidence type="ECO:0000256" key="2">
    <source>
        <dbReference type="ARBA" id="ARBA00008072"/>
    </source>
</evidence>
<dbReference type="SUPFAM" id="SSF50129">
    <property type="entry name" value="GroES-like"/>
    <property type="match status" value="1"/>
</dbReference>
<dbReference type="STRING" id="2756.BFR44_07060"/>
<evidence type="ECO:0000256" key="3">
    <source>
        <dbReference type="ARBA" id="ARBA00022723"/>
    </source>
</evidence>
<dbReference type="GO" id="GO:0034079">
    <property type="term" value="P:butanediol biosynthetic process"/>
    <property type="evidence" value="ECO:0007669"/>
    <property type="project" value="TreeGrafter"/>
</dbReference>
<dbReference type="PANTHER" id="PTHR43161:SF23">
    <property type="entry name" value="(R,R)-BUTANEDIOL DEHYDROGENASE-RELATED"/>
    <property type="match status" value="1"/>
</dbReference>
<dbReference type="PANTHER" id="PTHR43161">
    <property type="entry name" value="SORBITOL DEHYDROGENASE"/>
    <property type="match status" value="1"/>
</dbReference>
<dbReference type="Pfam" id="PF00107">
    <property type="entry name" value="ADH_zinc_N"/>
    <property type="match status" value="1"/>
</dbReference>
<evidence type="ECO:0000256" key="1">
    <source>
        <dbReference type="ARBA" id="ARBA00001947"/>
    </source>
</evidence>
<feature type="domain" description="Enoyl reductase (ER)" evidence="8">
    <location>
        <begin position="8"/>
        <end position="343"/>
    </location>
</feature>
<proteinExistence type="inferred from homology"/>
<evidence type="ECO:0000313" key="12">
    <source>
        <dbReference type="Proteomes" id="UP000270190"/>
    </source>
</evidence>
<dbReference type="GO" id="GO:0005737">
    <property type="term" value="C:cytoplasm"/>
    <property type="evidence" value="ECO:0007669"/>
    <property type="project" value="TreeGrafter"/>
</dbReference>
<reference evidence="9 11" key="1">
    <citation type="submission" date="2017-09" db="EMBL/GenBank/DDBJ databases">
        <title>Complete Genome Sequences of Two Strains of the Meat Spoilage Bacterium Brochothrix thermosphacta Isolated from Ground Chicken.</title>
        <authorList>
            <person name="Paoli G.C."/>
            <person name="Wijey C."/>
            <person name="Chen C.-Y."/>
            <person name="Nguyen L."/>
            <person name="Yan X."/>
            <person name="Irwin P.L."/>
        </authorList>
    </citation>
    <scope>NUCLEOTIDE SEQUENCE [LARGE SCALE GENOMIC DNA]</scope>
    <source>
        <strain evidence="9 11">BI</strain>
    </source>
</reference>
<dbReference type="KEGG" id="bths:CNY62_04800"/>
<keyword evidence="11" id="KW-1185">Reference proteome</keyword>
<organism evidence="9 11">
    <name type="scientific">Brochothrix thermosphacta</name>
    <name type="common">Microbacterium thermosphactum</name>
    <dbReference type="NCBI Taxonomy" id="2756"/>
    <lineage>
        <taxon>Bacteria</taxon>
        <taxon>Bacillati</taxon>
        <taxon>Bacillota</taxon>
        <taxon>Bacilli</taxon>
        <taxon>Bacillales</taxon>
        <taxon>Listeriaceae</taxon>
        <taxon>Brochothrix</taxon>
    </lineage>
</organism>
<keyword evidence="3 7" id="KW-0479">Metal-binding</keyword>
<dbReference type="InterPro" id="IPR013149">
    <property type="entry name" value="ADH-like_C"/>
</dbReference>
<evidence type="ECO:0000256" key="6">
    <source>
        <dbReference type="ARBA" id="ARBA00023027"/>
    </source>
</evidence>
<comment type="similarity">
    <text evidence="2 7">Belongs to the zinc-containing alcohol dehydrogenase family.</text>
</comment>
<dbReference type="EMBL" id="CP023483">
    <property type="protein sequence ID" value="ATF25764.1"/>
    <property type="molecule type" value="Genomic_DNA"/>
</dbReference>
<dbReference type="AlphaFoldDB" id="A0A1D2L4Z9"/>
<dbReference type="Gene3D" id="3.40.50.720">
    <property type="entry name" value="NAD(P)-binding Rossmann-like Domain"/>
    <property type="match status" value="1"/>
</dbReference>
<dbReference type="InterPro" id="IPR002328">
    <property type="entry name" value="ADH_Zn_CS"/>
</dbReference>
<evidence type="ECO:0000256" key="7">
    <source>
        <dbReference type="RuleBase" id="RU361277"/>
    </source>
</evidence>